<protein>
    <recommendedName>
        <fullName evidence="9">3'(2'),5'-bisphosphate nucleotidase CysQ</fullName>
        <ecNumber evidence="9">3.1.3.7</ecNumber>
    </recommendedName>
    <alternativeName>
        <fullName evidence="9">3'(2'),5-bisphosphonucleoside 3'(2')-phosphohydrolase</fullName>
    </alternativeName>
    <alternativeName>
        <fullName evidence="9">3'-phosphoadenosine 5'-phosphate phosphatase</fullName>
        <shortName evidence="9">PAP phosphatase</shortName>
    </alternativeName>
</protein>
<feature type="binding site" evidence="10">
    <location>
        <position position="94"/>
    </location>
    <ligand>
        <name>Mg(2+)</name>
        <dbReference type="ChEBI" id="CHEBI:18420"/>
        <label>1</label>
        <note>catalytic</note>
    </ligand>
</feature>
<dbReference type="InterPro" id="IPR020550">
    <property type="entry name" value="Inositol_monophosphatase_CS"/>
</dbReference>
<name>A0A6P1NBW7_9PROT</name>
<dbReference type="AlphaFoldDB" id="A0A6P1NBW7"/>
<dbReference type="GO" id="GO:0046854">
    <property type="term" value="P:phosphatidylinositol phosphate biosynthetic process"/>
    <property type="evidence" value="ECO:0007669"/>
    <property type="project" value="InterPro"/>
</dbReference>
<evidence type="ECO:0000256" key="3">
    <source>
        <dbReference type="ARBA" id="ARBA00022475"/>
    </source>
</evidence>
<evidence type="ECO:0000313" key="13">
    <source>
        <dbReference type="Proteomes" id="UP000463975"/>
    </source>
</evidence>
<dbReference type="HAMAP" id="MF_02095">
    <property type="entry name" value="CysQ"/>
    <property type="match status" value="1"/>
</dbReference>
<feature type="binding site" evidence="9">
    <location>
        <position position="94"/>
    </location>
    <ligand>
        <name>Mg(2+)</name>
        <dbReference type="ChEBI" id="CHEBI:18420"/>
        <label>2</label>
    </ligand>
</feature>
<dbReference type="PANTHER" id="PTHR43028:SF5">
    <property type="entry name" value="3'(2'),5'-BISPHOSPHATE NUCLEOTIDASE 1"/>
    <property type="match status" value="1"/>
</dbReference>
<evidence type="ECO:0000256" key="8">
    <source>
        <dbReference type="ARBA" id="ARBA00023136"/>
    </source>
</evidence>
<feature type="binding site" evidence="9">
    <location>
        <begin position="96"/>
        <end position="99"/>
    </location>
    <ligand>
        <name>substrate</name>
    </ligand>
</feature>
<dbReference type="GO" id="GO:0000103">
    <property type="term" value="P:sulfate assimilation"/>
    <property type="evidence" value="ECO:0007669"/>
    <property type="project" value="TreeGrafter"/>
</dbReference>
<evidence type="ECO:0000256" key="2">
    <source>
        <dbReference type="ARBA" id="ARBA00005289"/>
    </source>
</evidence>
<sequence>MNVHTASTLDTHTLLDLALQIVSEASDIVLAVKEKGFHTQKKADCSPVTEADHASEAHILSRLRRACPEIEAISEEEFSSGIHPNVNGTYWLIDPLDGTRGFANGGDDFAINIGLISGGEPIIGAVAIPAFGQIYGGGKNLGAFYQDSDGRHPIQVSDIPEEGLRVLASFYYGSEDELKKFLTKQNIQSIDCFGSAIKIIRVAEGQADFYPRFGPTMEWDTAAPQAILEAAGGQIYTIDGMRLTYGKPGRLNSPFFCSGKTQILSSASESTEPKDKISELRHHKD</sequence>
<dbReference type="EC" id="3.1.3.7" evidence="9"/>
<dbReference type="GO" id="GO:0008441">
    <property type="term" value="F:3'(2'),5'-bisphosphate nucleotidase activity"/>
    <property type="evidence" value="ECO:0007669"/>
    <property type="project" value="UniProtKB-UniRule"/>
</dbReference>
<feature type="binding site" evidence="10">
    <location>
        <position position="96"/>
    </location>
    <ligand>
        <name>Mg(2+)</name>
        <dbReference type="ChEBI" id="CHEBI:18420"/>
        <label>1</label>
        <note>catalytic</note>
    </ligand>
</feature>
<evidence type="ECO:0000313" key="12">
    <source>
        <dbReference type="EMBL" id="QHI95836.1"/>
    </source>
</evidence>
<proteinExistence type="inferred from homology"/>
<comment type="similarity">
    <text evidence="2 9">Belongs to the inositol monophosphatase superfamily. CysQ family.</text>
</comment>
<dbReference type="InterPro" id="IPR050725">
    <property type="entry name" value="CysQ/Inositol_MonoPase"/>
</dbReference>
<keyword evidence="13" id="KW-1185">Reference proteome</keyword>
<feature type="binding site" evidence="10">
    <location>
        <position position="75"/>
    </location>
    <ligand>
        <name>Mg(2+)</name>
        <dbReference type="ChEBI" id="CHEBI:18420"/>
        <label>1</label>
        <note>catalytic</note>
    </ligand>
</feature>
<evidence type="ECO:0000256" key="9">
    <source>
        <dbReference type="HAMAP-Rule" id="MF_02095"/>
    </source>
</evidence>
<accession>A0A6P1NBW7</accession>
<comment type="cofactor">
    <cofactor evidence="9 10">
        <name>Mg(2+)</name>
        <dbReference type="ChEBI" id="CHEBI:18420"/>
    </cofactor>
</comment>
<evidence type="ECO:0000256" key="1">
    <source>
        <dbReference type="ARBA" id="ARBA00001625"/>
    </source>
</evidence>
<dbReference type="Gene3D" id="3.40.190.80">
    <property type="match status" value="1"/>
</dbReference>
<feature type="binding site" evidence="9">
    <location>
        <position position="220"/>
    </location>
    <ligand>
        <name>substrate</name>
    </ligand>
</feature>
<feature type="binding site" evidence="9">
    <location>
        <position position="94"/>
    </location>
    <ligand>
        <name>Mg(2+)</name>
        <dbReference type="ChEBI" id="CHEBI:18420"/>
        <label>1</label>
    </ligand>
</feature>
<evidence type="ECO:0000256" key="6">
    <source>
        <dbReference type="ARBA" id="ARBA00022801"/>
    </source>
</evidence>
<feature type="binding site" evidence="9">
    <location>
        <position position="97"/>
    </location>
    <ligand>
        <name>Mg(2+)</name>
        <dbReference type="ChEBI" id="CHEBI:18420"/>
        <label>2</label>
    </ligand>
</feature>
<keyword evidence="7 9" id="KW-0460">Magnesium</keyword>
<feature type="binding site" evidence="9">
    <location>
        <position position="96"/>
    </location>
    <ligand>
        <name>Mg(2+)</name>
        <dbReference type="ChEBI" id="CHEBI:18420"/>
        <label>1</label>
    </ligand>
</feature>
<comment type="catalytic activity">
    <reaction evidence="1 9">
        <text>adenosine 3',5'-bisphosphate + H2O = AMP + phosphate</text>
        <dbReference type="Rhea" id="RHEA:10040"/>
        <dbReference type="ChEBI" id="CHEBI:15377"/>
        <dbReference type="ChEBI" id="CHEBI:43474"/>
        <dbReference type="ChEBI" id="CHEBI:58343"/>
        <dbReference type="ChEBI" id="CHEBI:456215"/>
        <dbReference type="EC" id="3.1.3.7"/>
    </reaction>
</comment>
<keyword evidence="4 9" id="KW-0997">Cell inner membrane</keyword>
<feature type="region of interest" description="Disordered" evidence="11">
    <location>
        <begin position="266"/>
        <end position="285"/>
    </location>
</feature>
<dbReference type="Proteomes" id="UP000463975">
    <property type="component" value="Chromosome"/>
</dbReference>
<dbReference type="KEGG" id="bomb:GT348_05880"/>
<feature type="binding site" evidence="9 10">
    <location>
        <position position="220"/>
    </location>
    <ligand>
        <name>Mg(2+)</name>
        <dbReference type="ChEBI" id="CHEBI:18420"/>
        <label>2</label>
    </ligand>
</feature>
<dbReference type="Pfam" id="PF00459">
    <property type="entry name" value="Inositol_P"/>
    <property type="match status" value="1"/>
</dbReference>
<dbReference type="InterPro" id="IPR000760">
    <property type="entry name" value="Inositol_monophosphatase-like"/>
</dbReference>
<comment type="subcellular location">
    <subcellularLocation>
        <location evidence="9">Cell inner membrane</location>
        <topology evidence="9">Peripheral membrane protein</topology>
        <orientation evidence="9">Cytoplasmic side</orientation>
    </subcellularLocation>
</comment>
<feature type="compositionally biased region" description="Basic and acidic residues" evidence="11">
    <location>
        <begin position="271"/>
        <end position="285"/>
    </location>
</feature>
<evidence type="ECO:0000256" key="10">
    <source>
        <dbReference type="PIRSR" id="PIRSR600760-2"/>
    </source>
</evidence>
<dbReference type="CDD" id="cd01638">
    <property type="entry name" value="CysQ"/>
    <property type="match status" value="1"/>
</dbReference>
<keyword evidence="3 9" id="KW-1003">Cell membrane</keyword>
<feature type="binding site" evidence="9">
    <location>
        <position position="75"/>
    </location>
    <ligand>
        <name>Mg(2+)</name>
        <dbReference type="ChEBI" id="CHEBI:18420"/>
        <label>1</label>
    </ligand>
</feature>
<gene>
    <name evidence="9" type="primary">cysQ</name>
    <name evidence="12" type="ORF">GT348_05880</name>
</gene>
<reference evidence="12 13" key="1">
    <citation type="submission" date="2020-01" db="EMBL/GenBank/DDBJ databases">
        <title>Genome sequencing of strain KACC 21507.</title>
        <authorList>
            <person name="Heo J."/>
            <person name="Kim S.-J."/>
            <person name="Kim J.-S."/>
            <person name="Hong S.-B."/>
            <person name="Kwon S.-W."/>
        </authorList>
    </citation>
    <scope>NUCLEOTIDE SEQUENCE [LARGE SCALE GENOMIC DNA]</scope>
    <source>
        <strain evidence="12 13">KACC 21507</strain>
    </source>
</reference>
<evidence type="ECO:0000256" key="4">
    <source>
        <dbReference type="ARBA" id="ARBA00022519"/>
    </source>
</evidence>
<dbReference type="InterPro" id="IPR006240">
    <property type="entry name" value="CysQ"/>
</dbReference>
<evidence type="ECO:0000256" key="7">
    <source>
        <dbReference type="ARBA" id="ARBA00022842"/>
    </source>
</evidence>
<dbReference type="InterPro" id="IPR020583">
    <property type="entry name" value="Inositol_monoP_metal-BS"/>
</dbReference>
<dbReference type="PROSITE" id="PS00630">
    <property type="entry name" value="IMP_2"/>
    <property type="match status" value="1"/>
</dbReference>
<evidence type="ECO:0000256" key="11">
    <source>
        <dbReference type="SAM" id="MobiDB-lite"/>
    </source>
</evidence>
<keyword evidence="6 9" id="KW-0378">Hydrolase</keyword>
<dbReference type="Gene3D" id="3.30.540.10">
    <property type="entry name" value="Fructose-1,6-Bisphosphatase, subunit A, domain 1"/>
    <property type="match status" value="1"/>
</dbReference>
<organism evidence="12 13">
    <name type="scientific">Aristophania vespae</name>
    <dbReference type="NCBI Taxonomy" id="2697033"/>
    <lineage>
        <taxon>Bacteria</taxon>
        <taxon>Pseudomonadati</taxon>
        <taxon>Pseudomonadota</taxon>
        <taxon>Alphaproteobacteria</taxon>
        <taxon>Acetobacterales</taxon>
        <taxon>Acetobacteraceae</taxon>
        <taxon>Aristophania</taxon>
    </lineage>
</organism>
<dbReference type="RefSeq" id="WP_160618911.1">
    <property type="nucleotide sequence ID" value="NZ_CP047652.1"/>
</dbReference>
<dbReference type="SUPFAM" id="SSF56655">
    <property type="entry name" value="Carbohydrate phosphatase"/>
    <property type="match status" value="1"/>
</dbReference>
<dbReference type="GO" id="GO:0000287">
    <property type="term" value="F:magnesium ion binding"/>
    <property type="evidence" value="ECO:0007669"/>
    <property type="project" value="UniProtKB-UniRule"/>
</dbReference>
<comment type="function">
    <text evidence="9">Converts adenosine-3',5'-bisphosphate (PAP) to AMP.</text>
</comment>
<evidence type="ECO:0000256" key="5">
    <source>
        <dbReference type="ARBA" id="ARBA00022723"/>
    </source>
</evidence>
<dbReference type="PRINTS" id="PR00377">
    <property type="entry name" value="IMPHPHTASES"/>
</dbReference>
<keyword evidence="5 9" id="KW-0479">Metal-binding</keyword>
<feature type="binding site" evidence="9">
    <location>
        <position position="75"/>
    </location>
    <ligand>
        <name>substrate</name>
    </ligand>
</feature>
<dbReference type="PROSITE" id="PS00629">
    <property type="entry name" value="IMP_1"/>
    <property type="match status" value="1"/>
</dbReference>
<feature type="binding site" evidence="10">
    <location>
        <position position="97"/>
    </location>
    <ligand>
        <name>Mg(2+)</name>
        <dbReference type="ChEBI" id="CHEBI:18420"/>
        <label>1</label>
        <note>catalytic</note>
    </ligand>
</feature>
<keyword evidence="8 9" id="KW-0472">Membrane</keyword>
<dbReference type="GO" id="GO:0005886">
    <property type="term" value="C:plasma membrane"/>
    <property type="evidence" value="ECO:0007669"/>
    <property type="project" value="UniProtKB-SubCell"/>
</dbReference>
<dbReference type="GO" id="GO:0050427">
    <property type="term" value="P:3'-phosphoadenosine 5'-phosphosulfate metabolic process"/>
    <property type="evidence" value="ECO:0007669"/>
    <property type="project" value="TreeGrafter"/>
</dbReference>
<dbReference type="EMBL" id="CP047652">
    <property type="protein sequence ID" value="QHI95836.1"/>
    <property type="molecule type" value="Genomic_DNA"/>
</dbReference>
<dbReference type="PANTHER" id="PTHR43028">
    <property type="entry name" value="3'(2'),5'-BISPHOSPHATE NUCLEOTIDASE 1"/>
    <property type="match status" value="1"/>
</dbReference>